<name>X0RXP7_9ZZZZ</name>
<gene>
    <name evidence="1" type="ORF">S01H1_09813</name>
</gene>
<dbReference type="EMBL" id="BARS01005014">
    <property type="protein sequence ID" value="GAF67791.1"/>
    <property type="molecule type" value="Genomic_DNA"/>
</dbReference>
<organism evidence="1">
    <name type="scientific">marine sediment metagenome</name>
    <dbReference type="NCBI Taxonomy" id="412755"/>
    <lineage>
        <taxon>unclassified sequences</taxon>
        <taxon>metagenomes</taxon>
        <taxon>ecological metagenomes</taxon>
    </lineage>
</organism>
<accession>X0RXP7</accession>
<protein>
    <submittedName>
        <fullName evidence="1">Uncharacterized protein</fullName>
    </submittedName>
</protein>
<feature type="non-terminal residue" evidence="1">
    <location>
        <position position="1"/>
    </location>
</feature>
<sequence>RKDLTVTDHRIMLSQNNGVLGATTYTGTLTGVAGTFTGTQTYGVDATGVDCQWYGDTTVNSMLWDYTDDRLEMTHADILFDDNSDIIIGSHYDFVIDSASTGVLLVTSLLTDETASVNLGANTLGMDLKLFGTTTGEYMLWDADADSLLGNCGNILFTMTDGEANQFKVDATGTHGGNVIVLETSEGGISLLADGDTEGDIGIDAEDDITVTAAGNLTFAVTGTFDAGGSQILNQLRQVEDVADNNESPAATESGSVIVVTFTGTSTITLPQAAAGLFFTIVDNSATAGDDVVVDCQAGDNIDADTNGDAIESVTDAVPQTVTLFAVSATRWVTINKVGTWGAQ</sequence>
<proteinExistence type="predicted"/>
<comment type="caution">
    <text evidence="1">The sequence shown here is derived from an EMBL/GenBank/DDBJ whole genome shotgun (WGS) entry which is preliminary data.</text>
</comment>
<reference evidence="1" key="1">
    <citation type="journal article" date="2014" name="Front. Microbiol.">
        <title>High frequency of phylogenetically diverse reductive dehalogenase-homologous genes in deep subseafloor sedimentary metagenomes.</title>
        <authorList>
            <person name="Kawai M."/>
            <person name="Futagami T."/>
            <person name="Toyoda A."/>
            <person name="Takaki Y."/>
            <person name="Nishi S."/>
            <person name="Hori S."/>
            <person name="Arai W."/>
            <person name="Tsubouchi T."/>
            <person name="Morono Y."/>
            <person name="Uchiyama I."/>
            <person name="Ito T."/>
            <person name="Fujiyama A."/>
            <person name="Inagaki F."/>
            <person name="Takami H."/>
        </authorList>
    </citation>
    <scope>NUCLEOTIDE SEQUENCE</scope>
    <source>
        <strain evidence="1">Expedition CK06-06</strain>
    </source>
</reference>
<evidence type="ECO:0000313" key="1">
    <source>
        <dbReference type="EMBL" id="GAF67791.1"/>
    </source>
</evidence>
<dbReference type="AlphaFoldDB" id="X0RXP7"/>